<dbReference type="SUPFAM" id="SSF52833">
    <property type="entry name" value="Thioredoxin-like"/>
    <property type="match status" value="1"/>
</dbReference>
<dbReference type="Proteomes" id="UP000037854">
    <property type="component" value="Unassembled WGS sequence"/>
</dbReference>
<dbReference type="PROSITE" id="PS51352">
    <property type="entry name" value="THIOREDOXIN_2"/>
    <property type="match status" value="1"/>
</dbReference>
<keyword evidence="4" id="KW-1185">Reference proteome</keyword>
<dbReference type="PANTHER" id="PTHR42852:SF1">
    <property type="entry name" value="THIOREDOXIN-LIKE PROTEIN YNEN"/>
    <property type="match status" value="1"/>
</dbReference>
<reference evidence="3 4" key="1">
    <citation type="submission" date="2015-07" db="EMBL/GenBank/DDBJ databases">
        <title>High-quality draft genome sequence of Oceanobacillus caeni HM6, a bacillus isolated from a human feces.</title>
        <authorList>
            <person name="Kumar J."/>
            <person name="Verma M.K."/>
            <person name="Pandey R."/>
            <person name="Bhambi M."/>
            <person name="Chauhan N."/>
        </authorList>
    </citation>
    <scope>NUCLEOTIDE SEQUENCE [LARGE SCALE GENOMIC DNA]</scope>
    <source>
        <strain evidence="3 4">HM6</strain>
    </source>
</reference>
<dbReference type="CDD" id="cd02966">
    <property type="entry name" value="TlpA_like_family"/>
    <property type="match status" value="1"/>
</dbReference>
<evidence type="ECO:0000313" key="4">
    <source>
        <dbReference type="Proteomes" id="UP000037854"/>
    </source>
</evidence>
<accession>A0ABR5MJK7</accession>
<dbReference type="PANTHER" id="PTHR42852">
    <property type="entry name" value="THIOL:DISULFIDE INTERCHANGE PROTEIN DSBE"/>
    <property type="match status" value="1"/>
</dbReference>
<sequence length="169" mass="19388">MKFNYLIPIVLGIFFSFFMTEQLLAEENKEGIEVGNKAPDFEIETLNGEKVSLSDYKGKPVMLNFWATWCPPCQVEMPDMQKFHEKHEVVVLAVNLLDTEMKRDHVQKFVDEFGMTFTIGLDGDGAVSSKYRINPIPTTYMIDSKGIIRHKSLGAMPYETMVEHLNKMD</sequence>
<dbReference type="Gene3D" id="3.40.30.10">
    <property type="entry name" value="Glutaredoxin"/>
    <property type="match status" value="1"/>
</dbReference>
<dbReference type="InterPro" id="IPR017937">
    <property type="entry name" value="Thioredoxin_CS"/>
</dbReference>
<gene>
    <name evidence="3" type="ORF">AFL42_09155</name>
</gene>
<keyword evidence="1" id="KW-1015">Disulfide bond</keyword>
<dbReference type="InterPro" id="IPR013766">
    <property type="entry name" value="Thioredoxin_domain"/>
</dbReference>
<evidence type="ECO:0000313" key="3">
    <source>
        <dbReference type="EMBL" id="KPH75159.1"/>
    </source>
</evidence>
<comment type="caution">
    <text evidence="3">The sequence shown here is derived from an EMBL/GenBank/DDBJ whole genome shotgun (WGS) entry which is preliminary data.</text>
</comment>
<evidence type="ECO:0000259" key="2">
    <source>
        <dbReference type="PROSITE" id="PS51352"/>
    </source>
</evidence>
<dbReference type="InterPro" id="IPR036249">
    <property type="entry name" value="Thioredoxin-like_sf"/>
</dbReference>
<dbReference type="RefSeq" id="WP_047185723.1">
    <property type="nucleotide sequence ID" value="NZ_JAHHXM010000050.1"/>
</dbReference>
<proteinExistence type="predicted"/>
<dbReference type="EMBL" id="LGTK01000026">
    <property type="protein sequence ID" value="KPH75159.1"/>
    <property type="molecule type" value="Genomic_DNA"/>
</dbReference>
<dbReference type="InterPro" id="IPR000866">
    <property type="entry name" value="AhpC/TSA"/>
</dbReference>
<dbReference type="PROSITE" id="PS00194">
    <property type="entry name" value="THIOREDOXIN_1"/>
    <property type="match status" value="1"/>
</dbReference>
<feature type="domain" description="Thioredoxin" evidence="2">
    <location>
        <begin position="32"/>
        <end position="169"/>
    </location>
</feature>
<dbReference type="InterPro" id="IPR050553">
    <property type="entry name" value="Thioredoxin_ResA/DsbE_sf"/>
</dbReference>
<protein>
    <recommendedName>
        <fullName evidence="2">Thioredoxin domain-containing protein</fullName>
    </recommendedName>
</protein>
<evidence type="ECO:0000256" key="1">
    <source>
        <dbReference type="ARBA" id="ARBA00023157"/>
    </source>
</evidence>
<name>A0ABR5MJK7_9BACI</name>
<organism evidence="3 4">
    <name type="scientific">Oceanobacillus caeni</name>
    <dbReference type="NCBI Taxonomy" id="405946"/>
    <lineage>
        <taxon>Bacteria</taxon>
        <taxon>Bacillati</taxon>
        <taxon>Bacillota</taxon>
        <taxon>Bacilli</taxon>
        <taxon>Bacillales</taxon>
        <taxon>Bacillaceae</taxon>
        <taxon>Oceanobacillus</taxon>
    </lineage>
</organism>
<dbReference type="Pfam" id="PF00578">
    <property type="entry name" value="AhpC-TSA"/>
    <property type="match status" value="1"/>
</dbReference>